<proteinExistence type="predicted"/>
<name>A0A699IX82_TANCI</name>
<comment type="caution">
    <text evidence="1">The sequence shown here is derived from an EMBL/GenBank/DDBJ whole genome shotgun (WGS) entry which is preliminary data.</text>
</comment>
<reference evidence="1" key="1">
    <citation type="journal article" date="2019" name="Sci. Rep.">
        <title>Draft genome of Tanacetum cinerariifolium, the natural source of mosquito coil.</title>
        <authorList>
            <person name="Yamashiro T."/>
            <person name="Shiraishi A."/>
            <person name="Satake H."/>
            <person name="Nakayama K."/>
        </authorList>
    </citation>
    <scope>NUCLEOTIDE SEQUENCE</scope>
</reference>
<protein>
    <submittedName>
        <fullName evidence="1">Mitochondrial amidoxime reducing component 2-like</fullName>
    </submittedName>
</protein>
<dbReference type="AlphaFoldDB" id="A0A699IX82"/>
<evidence type="ECO:0000313" key="1">
    <source>
        <dbReference type="EMBL" id="GEZ93248.1"/>
    </source>
</evidence>
<dbReference type="EMBL" id="BKCJ010343936">
    <property type="protein sequence ID" value="GEZ93248.1"/>
    <property type="molecule type" value="Genomic_DNA"/>
</dbReference>
<sequence>IFVDSYEPFIDDLWKQVKINKMNFQGVMLCPNCKVSTNNQDDATQGGSIPFSPNAPVELNVFGHDGDTLGMNCTQSANVENINELEYQSSLDLFRSDETCRLE</sequence>
<accession>A0A699IX82</accession>
<gene>
    <name evidence="1" type="ORF">Tci_565221</name>
</gene>
<organism evidence="1">
    <name type="scientific">Tanacetum cinerariifolium</name>
    <name type="common">Dalmatian daisy</name>
    <name type="synonym">Chrysanthemum cinerariifolium</name>
    <dbReference type="NCBI Taxonomy" id="118510"/>
    <lineage>
        <taxon>Eukaryota</taxon>
        <taxon>Viridiplantae</taxon>
        <taxon>Streptophyta</taxon>
        <taxon>Embryophyta</taxon>
        <taxon>Tracheophyta</taxon>
        <taxon>Spermatophyta</taxon>
        <taxon>Magnoliopsida</taxon>
        <taxon>eudicotyledons</taxon>
        <taxon>Gunneridae</taxon>
        <taxon>Pentapetalae</taxon>
        <taxon>asterids</taxon>
        <taxon>campanulids</taxon>
        <taxon>Asterales</taxon>
        <taxon>Asteraceae</taxon>
        <taxon>Asteroideae</taxon>
        <taxon>Anthemideae</taxon>
        <taxon>Anthemidinae</taxon>
        <taxon>Tanacetum</taxon>
    </lineage>
</organism>
<feature type="non-terminal residue" evidence="1">
    <location>
        <position position="1"/>
    </location>
</feature>